<protein>
    <submittedName>
        <fullName evidence="1">Uncharacterized protein</fullName>
    </submittedName>
</protein>
<organism evidence="1 2">
    <name type="scientific">Lactobacillus helveticus CIRM-BIA 953</name>
    <dbReference type="NCBI Taxonomy" id="1226335"/>
    <lineage>
        <taxon>Bacteria</taxon>
        <taxon>Bacillati</taxon>
        <taxon>Bacillota</taxon>
        <taxon>Bacilli</taxon>
        <taxon>Lactobacillales</taxon>
        <taxon>Lactobacillaceae</taxon>
        <taxon>Lactobacillus</taxon>
    </lineage>
</organism>
<dbReference type="Proteomes" id="UP000017243">
    <property type="component" value="Unassembled WGS sequence"/>
</dbReference>
<gene>
    <name evidence="1" type="ORF">LHCIRMBIA953_00994</name>
</gene>
<sequence length="28" mass="3328">MNYLYAKTTQVQREELELDEVEATLALR</sequence>
<dbReference type="AlphaFoldDB" id="U4QA71"/>
<evidence type="ECO:0000313" key="2">
    <source>
        <dbReference type="Proteomes" id="UP000017243"/>
    </source>
</evidence>
<evidence type="ECO:0000313" key="1">
    <source>
        <dbReference type="EMBL" id="CDI41343.1"/>
    </source>
</evidence>
<accession>U4QA71</accession>
<dbReference type="EMBL" id="CBUH010000007">
    <property type="protein sequence ID" value="CDI41343.1"/>
    <property type="molecule type" value="Genomic_DNA"/>
</dbReference>
<reference evidence="1 2" key="1">
    <citation type="submission" date="2013-09" db="EMBL/GenBank/DDBJ databases">
        <title>Draft Genome Sequence of five Lactobacillus helveticus strains CIRM-BIA 101T, 103, 104, 951 and 953 isolated from milk product.</title>
        <authorList>
            <person name="Valence F."/>
            <person name="Chuat V."/>
            <person name="Ma L."/>
            <person name="Creno S."/>
            <person name="Falentin H."/>
            <person name="Lortal S."/>
            <person name="Bizet C."/>
            <person name="Clermont D."/>
            <person name="Loux V."/>
            <person name="Bouchier C."/>
            <person name="Cousin S."/>
        </authorList>
    </citation>
    <scope>NUCLEOTIDE SEQUENCE [LARGE SCALE GENOMIC DNA]</scope>
    <source>
        <strain evidence="1 2">CIRM-BIA 953</strain>
    </source>
</reference>
<proteinExistence type="predicted"/>
<name>U4QA71_LACHE</name>
<comment type="caution">
    <text evidence="1">The sequence shown here is derived from an EMBL/GenBank/DDBJ whole genome shotgun (WGS) entry which is preliminary data.</text>
</comment>